<dbReference type="InterPro" id="IPR020751">
    <property type="entry name" value="aa-tRNA-synth_I_codon-bd_sub2"/>
</dbReference>
<reference evidence="13 14" key="1">
    <citation type="journal article" date="2016" name="Nat. Commun.">
        <title>Thousands of microbial genomes shed light on interconnected biogeochemical processes in an aquifer system.</title>
        <authorList>
            <person name="Anantharaman K."/>
            <person name="Brown C.T."/>
            <person name="Hug L.A."/>
            <person name="Sharon I."/>
            <person name="Castelle C.J."/>
            <person name="Probst A.J."/>
            <person name="Thomas B.C."/>
            <person name="Singh A."/>
            <person name="Wilkins M.J."/>
            <person name="Karaoz U."/>
            <person name="Brodie E.L."/>
            <person name="Williams K.H."/>
            <person name="Hubbard S.S."/>
            <person name="Banfield J.F."/>
        </authorList>
    </citation>
    <scope>NUCLEOTIDE SEQUENCE [LARGE SCALE GENOMIC DNA]</scope>
</reference>
<dbReference type="InterPro" id="IPR014729">
    <property type="entry name" value="Rossmann-like_a/b/a_fold"/>
</dbReference>
<evidence type="ECO:0000256" key="7">
    <source>
        <dbReference type="ARBA" id="ARBA00022840"/>
    </source>
</evidence>
<dbReference type="InterPro" id="IPR049940">
    <property type="entry name" value="GluQ/Sye"/>
</dbReference>
<dbReference type="InterPro" id="IPR045462">
    <property type="entry name" value="aa-tRNA-synth_I_cd-bd"/>
</dbReference>
<dbReference type="Gene3D" id="3.40.50.620">
    <property type="entry name" value="HUPs"/>
    <property type="match status" value="1"/>
</dbReference>
<feature type="domain" description="Aminoacyl-tRNA synthetase class I anticodon-binding" evidence="12">
    <location>
        <begin position="336"/>
        <end position="480"/>
    </location>
</feature>
<keyword evidence="6 10" id="KW-0547">Nucleotide-binding</keyword>
<evidence type="ECO:0000256" key="8">
    <source>
        <dbReference type="ARBA" id="ARBA00022917"/>
    </source>
</evidence>
<dbReference type="Proteomes" id="UP000176648">
    <property type="component" value="Unassembled WGS sequence"/>
</dbReference>
<dbReference type="EC" id="6.1.1.17" evidence="10"/>
<dbReference type="SUPFAM" id="SSF48163">
    <property type="entry name" value="An anticodon-binding domain of class I aminoacyl-tRNA synthetases"/>
    <property type="match status" value="1"/>
</dbReference>
<dbReference type="Gene3D" id="1.10.10.350">
    <property type="match status" value="1"/>
</dbReference>
<accession>A0A1G2C7D8</accession>
<evidence type="ECO:0000256" key="2">
    <source>
        <dbReference type="ARBA" id="ARBA00007894"/>
    </source>
</evidence>
<dbReference type="InterPro" id="IPR008925">
    <property type="entry name" value="aa_tRNA-synth_I_cd-bd_sf"/>
</dbReference>
<feature type="domain" description="Glutamyl/glutaminyl-tRNA synthetase class Ib catalytic" evidence="11">
    <location>
        <begin position="7"/>
        <end position="323"/>
    </location>
</feature>
<dbReference type="InterPro" id="IPR020058">
    <property type="entry name" value="Glu/Gln-tRNA-synth_Ib_cat-dom"/>
</dbReference>
<dbReference type="PROSITE" id="PS00178">
    <property type="entry name" value="AA_TRNA_LIGASE_I"/>
    <property type="match status" value="1"/>
</dbReference>
<sequence length="484" mass="55333">MTAETREVRVRLAPSPTGFFHMGTARTAIFNWLFARQHGGSFILRIEDTDRERSRREFEDSITHGLRWLGLEWDEGPDGNHGKEKGKYGPYRQSERVEIYEKSLERLLREGRAYYCYCTKEELEAERQGLLAEGLPPRYSGHCREQKTPPHGKSPQVIRFRMPEGIVEVKDLIRGTVSFDMNLIGDIVIAKDTHTPLYNFAVAVDDEEMKISHVIRGEDHLSNTPKQIVIQRALGFLEPVYAHLPLILSGARAKLSKRDMETSLLDYKARGYLPEAMVNFLALLGWHPTDNKEVFTQDELLAKFNLKRVQKSGAVWSGEKLDWVNGEHIKSLKPKELVKRIREFAKEEKRTVADSASFEKIATLEQGRLARLADFFDLADFFFSLPEYEAGLLAWQNDTPEKTQHTLEESLSILRAIPQKKFLRDTIEHALGELIAREGRGSVLWPLRAALSGKKASPDPLDIMEILGHDETTRRISSAIEKLK</sequence>
<evidence type="ECO:0000256" key="1">
    <source>
        <dbReference type="ARBA" id="ARBA00004496"/>
    </source>
</evidence>
<comment type="function">
    <text evidence="10">Catalyzes the attachment of glutamate to tRNA(Glu) in a two-step reaction: glutamate is first activated by ATP to form Glu-AMP and then transferred to the acceptor end of tRNA(Glu).</text>
</comment>
<keyword evidence="7 10" id="KW-0067">ATP-binding</keyword>
<dbReference type="GO" id="GO:0005829">
    <property type="term" value="C:cytosol"/>
    <property type="evidence" value="ECO:0007669"/>
    <property type="project" value="TreeGrafter"/>
</dbReference>
<evidence type="ECO:0000256" key="4">
    <source>
        <dbReference type="ARBA" id="ARBA00022490"/>
    </source>
</evidence>
<comment type="subunit">
    <text evidence="3 10">Monomer.</text>
</comment>
<feature type="binding site" evidence="10">
    <location>
        <position position="145"/>
    </location>
    <ligand>
        <name>Zn(2+)</name>
        <dbReference type="ChEBI" id="CHEBI:29105"/>
    </ligand>
</feature>
<feature type="short sequence motif" description="'KMSKS' region" evidence="10">
    <location>
        <begin position="254"/>
        <end position="258"/>
    </location>
</feature>
<name>A0A1G2C7D8_9BACT</name>
<dbReference type="Pfam" id="PF00749">
    <property type="entry name" value="tRNA-synt_1c"/>
    <property type="match status" value="1"/>
</dbReference>
<feature type="binding site" evidence="10">
    <location>
        <position position="257"/>
    </location>
    <ligand>
        <name>ATP</name>
        <dbReference type="ChEBI" id="CHEBI:30616"/>
    </ligand>
</feature>
<comment type="subcellular location">
    <subcellularLocation>
        <location evidence="1 10">Cytoplasm</location>
    </subcellularLocation>
</comment>
<dbReference type="EMBL" id="MHKU01000013">
    <property type="protein sequence ID" value="OGY97031.1"/>
    <property type="molecule type" value="Genomic_DNA"/>
</dbReference>
<dbReference type="NCBIfam" id="TIGR00464">
    <property type="entry name" value="gltX_bact"/>
    <property type="match status" value="1"/>
</dbReference>
<dbReference type="GO" id="GO:0008270">
    <property type="term" value="F:zinc ion binding"/>
    <property type="evidence" value="ECO:0007669"/>
    <property type="project" value="UniProtKB-UniRule"/>
</dbReference>
<feature type="binding site" evidence="10">
    <location>
        <position position="143"/>
    </location>
    <ligand>
        <name>Zn(2+)</name>
        <dbReference type="ChEBI" id="CHEBI:29105"/>
    </ligand>
</feature>
<dbReference type="PRINTS" id="PR00987">
    <property type="entry name" value="TRNASYNTHGLU"/>
</dbReference>
<dbReference type="InterPro" id="IPR033910">
    <property type="entry name" value="GluRS_core"/>
</dbReference>
<keyword evidence="10" id="KW-0479">Metal-binding</keyword>
<dbReference type="HAMAP" id="MF_00022">
    <property type="entry name" value="Glu_tRNA_synth_type1"/>
    <property type="match status" value="1"/>
</dbReference>
<keyword evidence="9 10" id="KW-0030">Aminoacyl-tRNA synthetase</keyword>
<evidence type="ECO:0000256" key="6">
    <source>
        <dbReference type="ARBA" id="ARBA00022741"/>
    </source>
</evidence>
<comment type="cofactor">
    <cofactor evidence="10">
        <name>Zn(2+)</name>
        <dbReference type="ChEBI" id="CHEBI:29105"/>
    </cofactor>
    <text evidence="10">Binds 1 zinc ion per subunit.</text>
</comment>
<dbReference type="InterPro" id="IPR001412">
    <property type="entry name" value="aa-tRNA-synth_I_CS"/>
</dbReference>
<comment type="catalytic activity">
    <reaction evidence="10">
        <text>tRNA(Glu) + L-glutamate + ATP = L-glutamyl-tRNA(Glu) + AMP + diphosphate</text>
        <dbReference type="Rhea" id="RHEA:23540"/>
        <dbReference type="Rhea" id="RHEA-COMP:9663"/>
        <dbReference type="Rhea" id="RHEA-COMP:9680"/>
        <dbReference type="ChEBI" id="CHEBI:29985"/>
        <dbReference type="ChEBI" id="CHEBI:30616"/>
        <dbReference type="ChEBI" id="CHEBI:33019"/>
        <dbReference type="ChEBI" id="CHEBI:78442"/>
        <dbReference type="ChEBI" id="CHEBI:78520"/>
        <dbReference type="ChEBI" id="CHEBI:456215"/>
        <dbReference type="EC" id="6.1.1.17"/>
    </reaction>
</comment>
<evidence type="ECO:0000313" key="13">
    <source>
        <dbReference type="EMBL" id="OGY97031.1"/>
    </source>
</evidence>
<dbReference type="PANTHER" id="PTHR43311:SF2">
    <property type="entry name" value="GLUTAMATE--TRNA LIGASE, MITOCHONDRIAL-RELATED"/>
    <property type="match status" value="1"/>
</dbReference>
<evidence type="ECO:0000259" key="11">
    <source>
        <dbReference type="Pfam" id="PF00749"/>
    </source>
</evidence>
<evidence type="ECO:0000313" key="14">
    <source>
        <dbReference type="Proteomes" id="UP000176648"/>
    </source>
</evidence>
<dbReference type="CDD" id="cd00808">
    <property type="entry name" value="GluRS_core"/>
    <property type="match status" value="1"/>
</dbReference>
<keyword evidence="8 10" id="KW-0648">Protein biosynthesis</keyword>
<feature type="binding site" evidence="10">
    <location>
        <position position="116"/>
    </location>
    <ligand>
        <name>Zn(2+)</name>
        <dbReference type="ChEBI" id="CHEBI:29105"/>
    </ligand>
</feature>
<dbReference type="Pfam" id="PF19269">
    <property type="entry name" value="Anticodon_2"/>
    <property type="match status" value="1"/>
</dbReference>
<proteinExistence type="inferred from homology"/>
<evidence type="ECO:0000256" key="3">
    <source>
        <dbReference type="ARBA" id="ARBA00011245"/>
    </source>
</evidence>
<comment type="similarity">
    <text evidence="2 10">Belongs to the class-I aminoacyl-tRNA synthetase family. Glutamate--tRNA ligase type 1 subfamily.</text>
</comment>
<dbReference type="InterPro" id="IPR004527">
    <property type="entry name" value="Glu-tRNA-ligase_bac/mito"/>
</dbReference>
<dbReference type="PANTHER" id="PTHR43311">
    <property type="entry name" value="GLUTAMATE--TRNA LIGASE"/>
    <property type="match status" value="1"/>
</dbReference>
<dbReference type="AlphaFoldDB" id="A0A1G2C7D8"/>
<dbReference type="FunFam" id="3.40.50.620:FF:000007">
    <property type="entry name" value="Glutamate--tRNA ligase"/>
    <property type="match status" value="1"/>
</dbReference>
<evidence type="ECO:0000256" key="9">
    <source>
        <dbReference type="ARBA" id="ARBA00023146"/>
    </source>
</evidence>
<organism evidence="13 14">
    <name type="scientific">Candidatus Liptonbacteria bacterium GWB1_49_6</name>
    <dbReference type="NCBI Taxonomy" id="1798644"/>
    <lineage>
        <taxon>Bacteria</taxon>
        <taxon>Candidatus Liptoniibacteriota</taxon>
    </lineage>
</organism>
<feature type="short sequence motif" description="'HIGH' region" evidence="10">
    <location>
        <begin position="14"/>
        <end position="24"/>
    </location>
</feature>
<comment type="caution">
    <text evidence="13">The sequence shown here is derived from an EMBL/GenBank/DDBJ whole genome shotgun (WGS) entry which is preliminary data.</text>
</comment>
<dbReference type="SUPFAM" id="SSF52374">
    <property type="entry name" value="Nucleotidylyl transferase"/>
    <property type="match status" value="1"/>
</dbReference>
<dbReference type="GO" id="GO:0004818">
    <property type="term" value="F:glutamate-tRNA ligase activity"/>
    <property type="evidence" value="ECO:0007669"/>
    <property type="project" value="UniProtKB-UniRule"/>
</dbReference>
<keyword evidence="5 10" id="KW-0436">Ligase</keyword>
<evidence type="ECO:0000256" key="5">
    <source>
        <dbReference type="ARBA" id="ARBA00022598"/>
    </source>
</evidence>
<evidence type="ECO:0000256" key="10">
    <source>
        <dbReference type="HAMAP-Rule" id="MF_00022"/>
    </source>
</evidence>
<protein>
    <recommendedName>
        <fullName evidence="10">Glutamate--tRNA ligase</fullName>
        <ecNumber evidence="10">6.1.1.17</ecNumber>
    </recommendedName>
    <alternativeName>
        <fullName evidence="10">Glutamyl-tRNA synthetase</fullName>
        <shortName evidence="10">GluRS</shortName>
    </alternativeName>
</protein>
<dbReference type="GO" id="GO:0006424">
    <property type="term" value="P:glutamyl-tRNA aminoacylation"/>
    <property type="evidence" value="ECO:0007669"/>
    <property type="project" value="UniProtKB-UniRule"/>
</dbReference>
<dbReference type="STRING" id="1798644.A2122_00210"/>
<gene>
    <name evidence="10" type="primary">gltX</name>
    <name evidence="13" type="ORF">A2122_00210</name>
</gene>
<dbReference type="GO" id="GO:0000049">
    <property type="term" value="F:tRNA binding"/>
    <property type="evidence" value="ECO:0007669"/>
    <property type="project" value="InterPro"/>
</dbReference>
<dbReference type="InterPro" id="IPR000924">
    <property type="entry name" value="Glu/Gln-tRNA-synth"/>
</dbReference>
<dbReference type="GO" id="GO:0005524">
    <property type="term" value="F:ATP binding"/>
    <property type="evidence" value="ECO:0007669"/>
    <property type="project" value="UniProtKB-UniRule"/>
</dbReference>
<keyword evidence="10" id="KW-0862">Zinc</keyword>
<feature type="binding site" evidence="10">
    <location>
        <position position="118"/>
    </location>
    <ligand>
        <name>Zn(2+)</name>
        <dbReference type="ChEBI" id="CHEBI:29105"/>
    </ligand>
</feature>
<evidence type="ECO:0000259" key="12">
    <source>
        <dbReference type="Pfam" id="PF19269"/>
    </source>
</evidence>
<keyword evidence="4 10" id="KW-0963">Cytoplasm</keyword>